<dbReference type="GO" id="GO:0004342">
    <property type="term" value="F:glucosamine-6-phosphate deaminase activity"/>
    <property type="evidence" value="ECO:0007669"/>
    <property type="project" value="InterPro"/>
</dbReference>
<dbReference type="InterPro" id="IPR006148">
    <property type="entry name" value="Glc/Gal-6P_isomerase"/>
</dbReference>
<dbReference type="Gene3D" id="3.40.50.1360">
    <property type="match status" value="1"/>
</dbReference>
<dbReference type="InterPro" id="IPR037171">
    <property type="entry name" value="NagB/RpiA_transferase-like"/>
</dbReference>
<proteinExistence type="predicted"/>
<gene>
    <name evidence="3" type="ORF">GI584_05190</name>
</gene>
<dbReference type="GO" id="GO:0019262">
    <property type="term" value="P:N-acetylneuraminate catabolic process"/>
    <property type="evidence" value="ECO:0007669"/>
    <property type="project" value="TreeGrafter"/>
</dbReference>
<dbReference type="GO" id="GO:0042802">
    <property type="term" value="F:identical protein binding"/>
    <property type="evidence" value="ECO:0007669"/>
    <property type="project" value="TreeGrafter"/>
</dbReference>
<dbReference type="EMBL" id="CP045915">
    <property type="protein sequence ID" value="QGH33452.1"/>
    <property type="molecule type" value="Genomic_DNA"/>
</dbReference>
<dbReference type="InterPro" id="IPR004547">
    <property type="entry name" value="Glucosamine6P_isomerase"/>
</dbReference>
<keyword evidence="1" id="KW-0119">Carbohydrate metabolism</keyword>
<reference evidence="3 4" key="1">
    <citation type="submission" date="2019-11" db="EMBL/GenBank/DDBJ databases">
        <title>Gracilibacillus salitolerans sp. nov., a moderate halophile isolated from a saline soil in northwest China.</title>
        <authorList>
            <person name="Gan L."/>
        </authorList>
    </citation>
    <scope>NUCLEOTIDE SEQUENCE [LARGE SCALE GENOMIC DNA]</scope>
    <source>
        <strain evidence="3 4">SCU50</strain>
    </source>
</reference>
<organism evidence="3 4">
    <name type="scientific">Gracilibacillus salitolerans</name>
    <dbReference type="NCBI Taxonomy" id="2663022"/>
    <lineage>
        <taxon>Bacteria</taxon>
        <taxon>Bacillati</taxon>
        <taxon>Bacillota</taxon>
        <taxon>Bacilli</taxon>
        <taxon>Bacillales</taxon>
        <taxon>Bacillaceae</taxon>
        <taxon>Gracilibacillus</taxon>
    </lineage>
</organism>
<protein>
    <submittedName>
        <fullName evidence="3">Glucosamine-6-phosphate deaminase</fullName>
    </submittedName>
</protein>
<dbReference type="GO" id="GO:0006043">
    <property type="term" value="P:glucosamine catabolic process"/>
    <property type="evidence" value="ECO:0007669"/>
    <property type="project" value="TreeGrafter"/>
</dbReference>
<dbReference type="Pfam" id="PF01182">
    <property type="entry name" value="Glucosamine_iso"/>
    <property type="match status" value="1"/>
</dbReference>
<evidence type="ECO:0000313" key="3">
    <source>
        <dbReference type="EMBL" id="QGH33452.1"/>
    </source>
</evidence>
<feature type="domain" description="Glucosamine/galactosamine-6-phosphate isomerase" evidence="2">
    <location>
        <begin position="19"/>
        <end position="239"/>
    </location>
</feature>
<dbReference type="SUPFAM" id="SSF100950">
    <property type="entry name" value="NagB/RpiA/CoA transferase-like"/>
    <property type="match status" value="1"/>
</dbReference>
<name>A0A5Q2THD4_9BACI</name>
<dbReference type="AlphaFoldDB" id="A0A5Q2THD4"/>
<keyword evidence="4" id="KW-1185">Reference proteome</keyword>
<evidence type="ECO:0000256" key="1">
    <source>
        <dbReference type="ARBA" id="ARBA00023277"/>
    </source>
</evidence>
<evidence type="ECO:0000259" key="2">
    <source>
        <dbReference type="Pfam" id="PF01182"/>
    </source>
</evidence>
<dbReference type="PANTHER" id="PTHR11280">
    <property type="entry name" value="GLUCOSAMINE-6-PHOSPHATE ISOMERASE"/>
    <property type="match status" value="1"/>
</dbReference>
<dbReference type="GO" id="GO:0005975">
    <property type="term" value="P:carbohydrate metabolic process"/>
    <property type="evidence" value="ECO:0007669"/>
    <property type="project" value="InterPro"/>
</dbReference>
<dbReference type="PANTHER" id="PTHR11280:SF6">
    <property type="entry name" value="GLUCOSAMINE-6-PHOSPHATE ISOMERASE NAGB"/>
    <property type="match status" value="1"/>
</dbReference>
<evidence type="ECO:0000313" key="4">
    <source>
        <dbReference type="Proteomes" id="UP000339690"/>
    </source>
</evidence>
<dbReference type="CDD" id="cd01399">
    <property type="entry name" value="GlcN6P_deaminase"/>
    <property type="match status" value="1"/>
</dbReference>
<dbReference type="GO" id="GO:0006046">
    <property type="term" value="P:N-acetylglucosamine catabolic process"/>
    <property type="evidence" value="ECO:0007669"/>
    <property type="project" value="TreeGrafter"/>
</dbReference>
<dbReference type="Proteomes" id="UP000339690">
    <property type="component" value="Chromosome"/>
</dbReference>
<dbReference type="RefSeq" id="WP_153790480.1">
    <property type="nucleotide sequence ID" value="NZ_CP045915.1"/>
</dbReference>
<sequence>MRPIKFEKVDQLNLHIFNNRDELGKSAAKDVAAKIIELLSQKETVRMIFAAAPSQIEFLQALVSEEEIEWESVTAFHMDEYIGLEKDASQKFSVFLKEHIFGKLNFGQIHYIDSMNDPREECQRYVDLIRSEPIDIICLGIGENGHIAFNDPPVADFHDLEIMKVVELDDVCRQQQVNDGCFNHVDDVPSYALTLTIPTMMSGKFLYCIVPGQSKKNAVKNTLTGDISTKCPASILREHANCNMYVDRDSYDI</sequence>
<accession>A0A5Q2THD4</accession>
<dbReference type="GO" id="GO:0005737">
    <property type="term" value="C:cytoplasm"/>
    <property type="evidence" value="ECO:0007669"/>
    <property type="project" value="TreeGrafter"/>
</dbReference>
<dbReference type="KEGG" id="grc:GI584_05190"/>